<evidence type="ECO:0000313" key="5">
    <source>
        <dbReference type="Proteomes" id="UP001165289"/>
    </source>
</evidence>
<dbReference type="Pfam" id="PF00249">
    <property type="entry name" value="Myb_DNA-binding"/>
    <property type="match status" value="2"/>
</dbReference>
<dbReference type="SMART" id="SM00717">
    <property type="entry name" value="SANT"/>
    <property type="match status" value="3"/>
</dbReference>
<sequence length="786" mass="89898">MSQNENQCEYHPKKEIPLNFDDLLRIHCILKPPVDPYYFKMRENPLQTLRDKLKKKNELARFDTGPIFAKKSPKTVSPSVDNISSMPITQDFPSQIHEETSILKYGNQSNSNSTSLQNSQFNTNSPPIVEVASFSVTQAQQVSQNGVINTISPKTGSPSIDKVSPLPVTKKTPSTACQRLINITKFLSEYESNSTISEKPPKIVSPSVKKGSPFLQHQFISPQREKKHIPMENFDDLLRHFCILKPPLDPYYFKTRENPLQTLRDKLKKKNELARFDTGPIFAKKSPKTVSPSVDNISSMPITQDFPSQIHEETSILKYGSQSNSNSTSLQNSQFNTNSPPIVEVASFSVTQESTQTSQVSSSLSSSSDASSYTSSDTSSSEDESLAPPRREGKYTLRDKSYITSENIFCISSRWDGYNLSFQKSDEFKPKRAKNVDTRKEPIRKATSVKISPDNYTIDVIESCNESDNTSDDFQTPQKSRNKSKSTNSGYTPWTIYEKERLVLAYQKFGHNWKTSQKQDIWNAHRSLSGIKKKLLKMKSSGEFNRILLELRKKDSECNLSDSNNKERPIPTSLSNYERNRAPLRPSIKKDYSPSLATYRWTEEETNNLIEGQRLYGNNWLIILRKYQFHPSRSSSSLKYKFSTKEMRAKFNEVLVSNEISEAQIEIHSSPPITSPISDFAGKTVNKIVSTTNDRITTSKEMKNKTDQLTNKDSSTYVKWTDWEVENLMKGIREYGTRWSIVFNNCKFHPSRTPSKIKTKYYKIKALDAKNKSFYNNEKDPYFLQK</sequence>
<dbReference type="AlphaFoldDB" id="A0AAV7K133"/>
<dbReference type="Gene3D" id="1.10.10.60">
    <property type="entry name" value="Homeodomain-like"/>
    <property type="match status" value="2"/>
</dbReference>
<evidence type="ECO:0000256" key="1">
    <source>
        <dbReference type="SAM" id="MobiDB-lite"/>
    </source>
</evidence>
<protein>
    <submittedName>
        <fullName evidence="4">Uncharacterized protein</fullName>
    </submittedName>
</protein>
<evidence type="ECO:0000313" key="4">
    <source>
        <dbReference type="EMBL" id="KAI6654310.1"/>
    </source>
</evidence>
<feature type="compositionally biased region" description="Polar residues" evidence="1">
    <location>
        <begin position="288"/>
        <end position="306"/>
    </location>
</feature>
<comment type="caution">
    <text evidence="4">The sequence shown here is derived from an EMBL/GenBank/DDBJ whole genome shotgun (WGS) entry which is preliminary data.</text>
</comment>
<dbReference type="InterPro" id="IPR017930">
    <property type="entry name" value="Myb_dom"/>
</dbReference>
<dbReference type="Proteomes" id="UP001165289">
    <property type="component" value="Unassembled WGS sequence"/>
</dbReference>
<feature type="domain" description="Myb-like" evidence="2">
    <location>
        <begin position="593"/>
        <end position="646"/>
    </location>
</feature>
<evidence type="ECO:0000259" key="2">
    <source>
        <dbReference type="PROSITE" id="PS50090"/>
    </source>
</evidence>
<accession>A0AAV7K133</accession>
<gene>
    <name evidence="4" type="ORF">LOD99_708</name>
</gene>
<dbReference type="InterPro" id="IPR009057">
    <property type="entry name" value="Homeodomain-like_sf"/>
</dbReference>
<feature type="compositionally biased region" description="Low complexity" evidence="1">
    <location>
        <begin position="355"/>
        <end position="379"/>
    </location>
</feature>
<feature type="domain" description="Myb-like" evidence="2">
    <location>
        <begin position="719"/>
        <end position="765"/>
    </location>
</feature>
<feature type="region of interest" description="Disordered" evidence="1">
    <location>
        <begin position="558"/>
        <end position="577"/>
    </location>
</feature>
<dbReference type="PROSITE" id="PS51294">
    <property type="entry name" value="HTH_MYB"/>
    <property type="match status" value="1"/>
</dbReference>
<feature type="region of interest" description="Disordered" evidence="1">
    <location>
        <begin position="355"/>
        <end position="393"/>
    </location>
</feature>
<feature type="region of interest" description="Disordered" evidence="1">
    <location>
        <begin position="467"/>
        <end position="490"/>
    </location>
</feature>
<dbReference type="SUPFAM" id="SSF46689">
    <property type="entry name" value="Homeodomain-like"/>
    <property type="match status" value="2"/>
</dbReference>
<dbReference type="CDD" id="cd11660">
    <property type="entry name" value="SANT_TRF"/>
    <property type="match status" value="1"/>
</dbReference>
<dbReference type="EMBL" id="JAKMXF010000222">
    <property type="protein sequence ID" value="KAI6654310.1"/>
    <property type="molecule type" value="Genomic_DNA"/>
</dbReference>
<name>A0AAV7K133_9METZ</name>
<proteinExistence type="predicted"/>
<dbReference type="PROSITE" id="PS50090">
    <property type="entry name" value="MYB_LIKE"/>
    <property type="match status" value="2"/>
</dbReference>
<evidence type="ECO:0000259" key="3">
    <source>
        <dbReference type="PROSITE" id="PS51294"/>
    </source>
</evidence>
<keyword evidence="5" id="KW-1185">Reference proteome</keyword>
<feature type="domain" description="HTH myb-type" evidence="3">
    <location>
        <begin position="593"/>
        <end position="630"/>
    </location>
</feature>
<dbReference type="InterPro" id="IPR001005">
    <property type="entry name" value="SANT/Myb"/>
</dbReference>
<reference evidence="4 5" key="1">
    <citation type="journal article" date="2023" name="BMC Biol.">
        <title>The compact genome of the sponge Oopsacas minuta (Hexactinellida) is lacking key metazoan core genes.</title>
        <authorList>
            <person name="Santini S."/>
            <person name="Schenkelaars Q."/>
            <person name="Jourda C."/>
            <person name="Duchesne M."/>
            <person name="Belahbib H."/>
            <person name="Rocher C."/>
            <person name="Selva M."/>
            <person name="Riesgo A."/>
            <person name="Vervoort M."/>
            <person name="Leys S.P."/>
            <person name="Kodjabachian L."/>
            <person name="Le Bivic A."/>
            <person name="Borchiellini C."/>
            <person name="Claverie J.M."/>
            <person name="Renard E."/>
        </authorList>
    </citation>
    <scope>NUCLEOTIDE SEQUENCE [LARGE SCALE GENOMIC DNA]</scope>
    <source>
        <strain evidence="4">SPO-2</strain>
    </source>
</reference>
<feature type="region of interest" description="Disordered" evidence="1">
    <location>
        <begin position="284"/>
        <end position="306"/>
    </location>
</feature>
<organism evidence="4 5">
    <name type="scientific">Oopsacas minuta</name>
    <dbReference type="NCBI Taxonomy" id="111878"/>
    <lineage>
        <taxon>Eukaryota</taxon>
        <taxon>Metazoa</taxon>
        <taxon>Porifera</taxon>
        <taxon>Hexactinellida</taxon>
        <taxon>Hexasterophora</taxon>
        <taxon>Lyssacinosida</taxon>
        <taxon>Leucopsacidae</taxon>
        <taxon>Oopsacas</taxon>
    </lineage>
</organism>